<dbReference type="HAMAP" id="MF_00208">
    <property type="entry name" value="MurE"/>
    <property type="match status" value="1"/>
</dbReference>
<dbReference type="GO" id="GO:0008360">
    <property type="term" value="P:regulation of cell shape"/>
    <property type="evidence" value="ECO:0007669"/>
    <property type="project" value="UniProtKB-KW"/>
</dbReference>
<feature type="binding site" evidence="7">
    <location>
        <position position="29"/>
    </location>
    <ligand>
        <name>UDP-N-acetyl-alpha-D-muramoyl-L-alanyl-D-glutamate</name>
        <dbReference type="ChEBI" id="CHEBI:83900"/>
    </ligand>
</feature>
<keyword evidence="6 7" id="KW-0961">Cell wall biogenesis/degradation</keyword>
<dbReference type="Pfam" id="PF02875">
    <property type="entry name" value="Mur_ligase_C"/>
    <property type="match status" value="1"/>
</dbReference>
<dbReference type="PANTHER" id="PTHR23135:SF4">
    <property type="entry name" value="UDP-N-ACETYLMURAMOYL-L-ALANYL-D-GLUTAMATE--2,6-DIAMINOPIMELATE LIGASE MURE HOMOLOG, CHLOROPLASTIC"/>
    <property type="match status" value="1"/>
</dbReference>
<comment type="pathway">
    <text evidence="7 8">Cell wall biogenesis; peptidoglycan biosynthesis.</text>
</comment>
<dbReference type="Gene3D" id="3.40.1190.10">
    <property type="entry name" value="Mur-like, catalytic domain"/>
    <property type="match status" value="1"/>
</dbReference>
<comment type="subcellular location">
    <subcellularLocation>
        <location evidence="7 8">Cytoplasm</location>
    </subcellularLocation>
</comment>
<organism evidence="12 13">
    <name type="scientific">Edaphobacter acidisoli</name>
    <dbReference type="NCBI Taxonomy" id="2040573"/>
    <lineage>
        <taxon>Bacteria</taxon>
        <taxon>Pseudomonadati</taxon>
        <taxon>Acidobacteriota</taxon>
        <taxon>Terriglobia</taxon>
        <taxon>Terriglobales</taxon>
        <taxon>Acidobacteriaceae</taxon>
        <taxon>Edaphobacter</taxon>
    </lineage>
</organism>
<dbReference type="EC" id="6.3.2.13" evidence="7"/>
<dbReference type="GO" id="GO:0005737">
    <property type="term" value="C:cytoplasm"/>
    <property type="evidence" value="ECO:0007669"/>
    <property type="project" value="UniProtKB-SubCell"/>
</dbReference>
<feature type="binding site" evidence="7">
    <location>
        <position position="190"/>
    </location>
    <ligand>
        <name>UDP-N-acetyl-alpha-D-muramoyl-L-alanyl-D-glutamate</name>
        <dbReference type="ChEBI" id="CHEBI:83900"/>
    </ligand>
</feature>
<keyword evidence="4 7" id="KW-0573">Peptidoglycan synthesis</keyword>
<evidence type="ECO:0000256" key="3">
    <source>
        <dbReference type="ARBA" id="ARBA00022960"/>
    </source>
</evidence>
<evidence type="ECO:0000313" key="12">
    <source>
        <dbReference type="EMBL" id="GGA65705.1"/>
    </source>
</evidence>
<feature type="domain" description="Mur ligase central" evidence="11">
    <location>
        <begin position="113"/>
        <end position="317"/>
    </location>
</feature>
<feature type="binding site" evidence="7">
    <location>
        <begin position="115"/>
        <end position="121"/>
    </location>
    <ligand>
        <name>ATP</name>
        <dbReference type="ChEBI" id="CHEBI:30616"/>
    </ligand>
</feature>
<evidence type="ECO:0000256" key="1">
    <source>
        <dbReference type="ARBA" id="ARBA00005898"/>
    </source>
</evidence>
<keyword evidence="5 7" id="KW-0131">Cell cycle</keyword>
<keyword evidence="2 7" id="KW-0132">Cell division</keyword>
<dbReference type="GO" id="GO:0008765">
    <property type="term" value="F:UDP-N-acetylmuramoylalanyl-D-glutamate-2,6-diaminopimelate ligase activity"/>
    <property type="evidence" value="ECO:0007669"/>
    <property type="project" value="UniProtKB-UniRule"/>
</dbReference>
<dbReference type="Proteomes" id="UP000648801">
    <property type="component" value="Unassembled WGS sequence"/>
</dbReference>
<reference evidence="12" key="2">
    <citation type="submission" date="2020-09" db="EMBL/GenBank/DDBJ databases">
        <authorList>
            <person name="Sun Q."/>
            <person name="Zhou Y."/>
        </authorList>
    </citation>
    <scope>NUCLEOTIDE SEQUENCE</scope>
    <source>
        <strain evidence="12">CGMCC 1.15447</strain>
    </source>
</reference>
<dbReference type="GO" id="GO:0009252">
    <property type="term" value="P:peptidoglycan biosynthetic process"/>
    <property type="evidence" value="ECO:0007669"/>
    <property type="project" value="UniProtKB-UniRule"/>
</dbReference>
<dbReference type="SUPFAM" id="SSF53244">
    <property type="entry name" value="MurD-like peptide ligases, peptide-binding domain"/>
    <property type="match status" value="1"/>
</dbReference>
<dbReference type="InterPro" id="IPR004101">
    <property type="entry name" value="Mur_ligase_C"/>
</dbReference>
<evidence type="ECO:0000256" key="8">
    <source>
        <dbReference type="RuleBase" id="RU004135"/>
    </source>
</evidence>
<dbReference type="InterPro" id="IPR036565">
    <property type="entry name" value="Mur-like_cat_sf"/>
</dbReference>
<dbReference type="SUPFAM" id="SSF53623">
    <property type="entry name" value="MurD-like peptide ligases, catalytic domain"/>
    <property type="match status" value="1"/>
</dbReference>
<dbReference type="InterPro" id="IPR000713">
    <property type="entry name" value="Mur_ligase_N"/>
</dbReference>
<feature type="binding site" evidence="7">
    <location>
        <position position="184"/>
    </location>
    <ligand>
        <name>UDP-N-acetyl-alpha-D-muramoyl-L-alanyl-D-glutamate</name>
        <dbReference type="ChEBI" id="CHEBI:83900"/>
    </ligand>
</feature>
<sequence>MNWNDACAELTTLASANAAVDVNGVEYDSRRVQRGDVFVAMRGGNADGNRYIDAALTQGAVAIITDSRDAFDRVRREHPAVGAALVQHGRRALAEISASVMGHPERRLALSAVTGTNGKTTTAFLLESMLRSAGRTCVLIGTVETHVGDEVRGSPHTTPESRDVLEIFGDGVKAGATEAVMEMSSHALDQERVWRLPVDVAIFTNLTQDHLDYHGTMENYFAAKAKLFAGVGTPPPRIAVLNADDFHFADFSEAARDSRLMTYAVSNHVAEYRVEDVQILPEETRFRWVTPGGSVPIRSPLTGRVNVYNLLAASCAALARGLTMEEIAVAAEGLKQVPGRFQVVPAGETGITVVVDYAHTDDALRNLIALARELVRDRGGRVITLFGCGGDRDRTKRSKMGRAASEGSDLVVLTSDNPRSEDPDAIITEVLTGARETSTDCIVEADRAAAISRAIHSAKRGDIVLLAGKGHEKVQILREKTVPFDDVVVAAGVLKEMACG</sequence>
<feature type="binding site" evidence="7">
    <location>
        <position position="472"/>
    </location>
    <ligand>
        <name>meso-2,6-diaminopimelate</name>
        <dbReference type="ChEBI" id="CHEBI:57791"/>
    </ligand>
</feature>
<dbReference type="Gene3D" id="3.90.190.20">
    <property type="entry name" value="Mur ligase, C-terminal domain"/>
    <property type="match status" value="1"/>
</dbReference>
<dbReference type="GO" id="GO:0051301">
    <property type="term" value="P:cell division"/>
    <property type="evidence" value="ECO:0007669"/>
    <property type="project" value="UniProtKB-KW"/>
</dbReference>
<dbReference type="RefSeq" id="WP_188758854.1">
    <property type="nucleotide sequence ID" value="NZ_BMJB01000001.1"/>
</dbReference>
<comment type="function">
    <text evidence="7">Catalyzes the addition of meso-diaminopimelic acid to the nucleotide precursor UDP-N-acetylmuramoyl-L-alanyl-D-glutamate (UMAG) in the biosynthesis of bacterial cell-wall peptidoglycan.</text>
</comment>
<feature type="domain" description="Mur ligase N-terminal catalytic" evidence="9">
    <location>
        <begin position="22"/>
        <end position="98"/>
    </location>
</feature>
<keyword evidence="7 12" id="KW-0436">Ligase</keyword>
<dbReference type="GO" id="GO:0000287">
    <property type="term" value="F:magnesium ion binding"/>
    <property type="evidence" value="ECO:0007669"/>
    <property type="project" value="UniProtKB-UniRule"/>
</dbReference>
<keyword evidence="7" id="KW-0067">ATP-binding</keyword>
<feature type="modified residue" description="N6-carboxylysine" evidence="7">
    <location>
        <position position="224"/>
    </location>
</feature>
<keyword evidence="13" id="KW-1185">Reference proteome</keyword>
<comment type="similarity">
    <text evidence="1 7">Belongs to the MurCDEF family. MurE subfamily.</text>
</comment>
<dbReference type="GO" id="GO:0071555">
    <property type="term" value="P:cell wall organization"/>
    <property type="evidence" value="ECO:0007669"/>
    <property type="project" value="UniProtKB-KW"/>
</dbReference>
<keyword evidence="7" id="KW-0460">Magnesium</keyword>
<dbReference type="InterPro" id="IPR005761">
    <property type="entry name" value="UDP-N-AcMur-Glu-dNH2Pim_ligase"/>
</dbReference>
<dbReference type="GO" id="GO:0005524">
    <property type="term" value="F:ATP binding"/>
    <property type="evidence" value="ECO:0007669"/>
    <property type="project" value="UniProtKB-UniRule"/>
</dbReference>
<evidence type="ECO:0000256" key="4">
    <source>
        <dbReference type="ARBA" id="ARBA00022984"/>
    </source>
</evidence>
<evidence type="ECO:0000259" key="10">
    <source>
        <dbReference type="Pfam" id="PF02875"/>
    </source>
</evidence>
<evidence type="ECO:0000256" key="7">
    <source>
        <dbReference type="HAMAP-Rule" id="MF_00208"/>
    </source>
</evidence>
<dbReference type="Gene3D" id="3.40.1390.10">
    <property type="entry name" value="MurE/MurF, N-terminal domain"/>
    <property type="match status" value="1"/>
</dbReference>
<evidence type="ECO:0000259" key="9">
    <source>
        <dbReference type="Pfam" id="PF01225"/>
    </source>
</evidence>
<evidence type="ECO:0000313" key="13">
    <source>
        <dbReference type="Proteomes" id="UP000648801"/>
    </source>
</evidence>
<keyword evidence="3 7" id="KW-0133">Cell shape</keyword>
<comment type="catalytic activity">
    <reaction evidence="7">
        <text>UDP-N-acetyl-alpha-D-muramoyl-L-alanyl-D-glutamate + meso-2,6-diaminopimelate + ATP = UDP-N-acetyl-alpha-D-muramoyl-L-alanyl-gamma-D-glutamyl-meso-2,6-diaminopimelate + ADP + phosphate + H(+)</text>
        <dbReference type="Rhea" id="RHEA:23676"/>
        <dbReference type="ChEBI" id="CHEBI:15378"/>
        <dbReference type="ChEBI" id="CHEBI:30616"/>
        <dbReference type="ChEBI" id="CHEBI:43474"/>
        <dbReference type="ChEBI" id="CHEBI:57791"/>
        <dbReference type="ChEBI" id="CHEBI:83900"/>
        <dbReference type="ChEBI" id="CHEBI:83905"/>
        <dbReference type="ChEBI" id="CHEBI:456216"/>
        <dbReference type="EC" id="6.3.2.13"/>
    </reaction>
</comment>
<dbReference type="AlphaFoldDB" id="A0A916W4V9"/>
<protein>
    <recommendedName>
        <fullName evidence="7">UDP-N-acetylmuramoyl-L-alanyl-D-glutamate--2,6-diaminopimelate ligase</fullName>
        <ecNumber evidence="7">6.3.2.13</ecNumber>
    </recommendedName>
    <alternativeName>
        <fullName evidence="7">Meso-A2pm-adding enzyme</fullName>
    </alternativeName>
    <alternativeName>
        <fullName evidence="7">Meso-diaminopimelate-adding enzyme</fullName>
    </alternativeName>
    <alternativeName>
        <fullName evidence="7">UDP-MurNAc-L-Ala-D-Glu:meso-diaminopimelate ligase</fullName>
    </alternativeName>
    <alternativeName>
        <fullName evidence="7">UDP-MurNAc-tripeptide synthetase</fullName>
    </alternativeName>
    <alternativeName>
        <fullName evidence="7">UDP-N-acetylmuramyl-tripeptide synthetase</fullName>
    </alternativeName>
</protein>
<dbReference type="NCBIfam" id="NF001124">
    <property type="entry name" value="PRK00139.1-2"/>
    <property type="match status" value="1"/>
</dbReference>
<keyword evidence="7" id="KW-0963">Cytoplasm</keyword>
<dbReference type="PANTHER" id="PTHR23135">
    <property type="entry name" value="MUR LIGASE FAMILY MEMBER"/>
    <property type="match status" value="1"/>
</dbReference>
<dbReference type="NCBIfam" id="TIGR01085">
    <property type="entry name" value="murE"/>
    <property type="match status" value="1"/>
</dbReference>
<dbReference type="EMBL" id="BMJB01000001">
    <property type="protein sequence ID" value="GGA65705.1"/>
    <property type="molecule type" value="Genomic_DNA"/>
</dbReference>
<comment type="cofactor">
    <cofactor evidence="7">
        <name>Mg(2+)</name>
        <dbReference type="ChEBI" id="CHEBI:18420"/>
    </cofactor>
</comment>
<dbReference type="InterPro" id="IPR013221">
    <property type="entry name" value="Mur_ligase_cen"/>
</dbReference>
<comment type="caution">
    <text evidence="7">Lacks conserved residue(s) required for the propagation of feature annotation.</text>
</comment>
<comment type="PTM">
    <text evidence="7">Carboxylation is probably crucial for Mg(2+) binding and, consequently, for the gamma-phosphate positioning of ATP.</text>
</comment>
<keyword evidence="7" id="KW-0547">Nucleotide-binding</keyword>
<evidence type="ECO:0000256" key="5">
    <source>
        <dbReference type="ARBA" id="ARBA00023306"/>
    </source>
</evidence>
<dbReference type="InterPro" id="IPR036615">
    <property type="entry name" value="Mur_ligase_C_dom_sf"/>
</dbReference>
<dbReference type="InterPro" id="IPR035911">
    <property type="entry name" value="MurE/MurF_N"/>
</dbReference>
<evidence type="ECO:0000259" key="11">
    <source>
        <dbReference type="Pfam" id="PF08245"/>
    </source>
</evidence>
<proteinExistence type="inferred from homology"/>
<feature type="binding site" evidence="7">
    <location>
        <begin position="416"/>
        <end position="419"/>
    </location>
    <ligand>
        <name>meso-2,6-diaminopimelate</name>
        <dbReference type="ChEBI" id="CHEBI:57791"/>
    </ligand>
</feature>
<evidence type="ECO:0000256" key="6">
    <source>
        <dbReference type="ARBA" id="ARBA00023316"/>
    </source>
</evidence>
<feature type="domain" description="Mur ligase C-terminal" evidence="10">
    <location>
        <begin position="339"/>
        <end position="470"/>
    </location>
</feature>
<feature type="short sequence motif" description="Meso-diaminopimelate recognition motif" evidence="7">
    <location>
        <begin position="416"/>
        <end position="419"/>
    </location>
</feature>
<dbReference type="Pfam" id="PF08245">
    <property type="entry name" value="Mur_ligase_M"/>
    <property type="match status" value="1"/>
</dbReference>
<dbReference type="NCBIfam" id="NF001126">
    <property type="entry name" value="PRK00139.1-4"/>
    <property type="match status" value="1"/>
</dbReference>
<accession>A0A916W4V9</accession>
<gene>
    <name evidence="7 12" type="primary">murE</name>
    <name evidence="12" type="ORF">GCM10011507_16590</name>
</gene>
<feature type="binding site" evidence="7">
    <location>
        <begin position="157"/>
        <end position="158"/>
    </location>
    <ligand>
        <name>UDP-N-acetyl-alpha-D-muramoyl-L-alanyl-D-glutamate</name>
        <dbReference type="ChEBI" id="CHEBI:83900"/>
    </ligand>
</feature>
<feature type="binding site" evidence="7">
    <location>
        <position position="468"/>
    </location>
    <ligand>
        <name>meso-2,6-diaminopimelate</name>
        <dbReference type="ChEBI" id="CHEBI:57791"/>
    </ligand>
</feature>
<dbReference type="Pfam" id="PF01225">
    <property type="entry name" value="Mur_ligase"/>
    <property type="match status" value="1"/>
</dbReference>
<comment type="caution">
    <text evidence="12">The sequence shown here is derived from an EMBL/GenBank/DDBJ whole genome shotgun (WGS) entry which is preliminary data.</text>
</comment>
<name>A0A916W4V9_9BACT</name>
<feature type="binding site" evidence="7">
    <location>
        <position position="392"/>
    </location>
    <ligand>
        <name>meso-2,6-diaminopimelate</name>
        <dbReference type="ChEBI" id="CHEBI:57791"/>
    </ligand>
</feature>
<evidence type="ECO:0000256" key="2">
    <source>
        <dbReference type="ARBA" id="ARBA00022618"/>
    </source>
</evidence>
<feature type="binding site" evidence="7">
    <location>
        <position position="192"/>
    </location>
    <ligand>
        <name>UDP-N-acetyl-alpha-D-muramoyl-L-alanyl-D-glutamate</name>
        <dbReference type="ChEBI" id="CHEBI:83900"/>
    </ligand>
</feature>
<dbReference type="SUPFAM" id="SSF63418">
    <property type="entry name" value="MurE/MurF N-terminal domain"/>
    <property type="match status" value="1"/>
</dbReference>
<reference evidence="12" key="1">
    <citation type="journal article" date="2014" name="Int. J. Syst. Evol. Microbiol.">
        <title>Complete genome sequence of Corynebacterium casei LMG S-19264T (=DSM 44701T), isolated from a smear-ripened cheese.</title>
        <authorList>
            <consortium name="US DOE Joint Genome Institute (JGI-PGF)"/>
            <person name="Walter F."/>
            <person name="Albersmeier A."/>
            <person name="Kalinowski J."/>
            <person name="Ruckert C."/>
        </authorList>
    </citation>
    <scope>NUCLEOTIDE SEQUENCE</scope>
    <source>
        <strain evidence="12">CGMCC 1.15447</strain>
    </source>
</reference>